<dbReference type="Proteomes" id="UP000261032">
    <property type="component" value="Unassembled WGS sequence"/>
</dbReference>
<sequence length="70" mass="8325">MKNEYFNDEELKEVEATVEDVEEELLASGSKYKIIRSGEYVEVYAATDLMSDEEKEEFYKVMRKMQNDEQ</sequence>
<evidence type="ECO:0000313" key="1">
    <source>
        <dbReference type="EMBL" id="RGD76644.1"/>
    </source>
</evidence>
<comment type="caution">
    <text evidence="1">The sequence shown here is derived from an EMBL/GenBank/DDBJ whole genome shotgun (WGS) entry which is preliminary data.</text>
</comment>
<evidence type="ECO:0000313" key="2">
    <source>
        <dbReference type="Proteomes" id="UP000261032"/>
    </source>
</evidence>
<protein>
    <submittedName>
        <fullName evidence="1">Uncharacterized protein</fullName>
    </submittedName>
</protein>
<dbReference type="EMBL" id="QUSL01000066">
    <property type="protein sequence ID" value="RGD76644.1"/>
    <property type="molecule type" value="Genomic_DNA"/>
</dbReference>
<dbReference type="RefSeq" id="WP_117582671.1">
    <property type="nucleotide sequence ID" value="NZ_QUSL01000066.1"/>
</dbReference>
<gene>
    <name evidence="1" type="ORF">DXB93_18510</name>
</gene>
<accession>A0A3E3E619</accession>
<reference evidence="1 2" key="1">
    <citation type="submission" date="2018-08" db="EMBL/GenBank/DDBJ databases">
        <title>A genome reference for cultivated species of the human gut microbiota.</title>
        <authorList>
            <person name="Zou Y."/>
            <person name="Xue W."/>
            <person name="Luo G."/>
        </authorList>
    </citation>
    <scope>NUCLEOTIDE SEQUENCE [LARGE SCALE GENOMIC DNA]</scope>
    <source>
        <strain evidence="1 2">OM06-4</strain>
    </source>
</reference>
<name>A0A3E3E619_9FIRM</name>
<dbReference type="AlphaFoldDB" id="A0A3E3E619"/>
<proteinExistence type="predicted"/>
<organism evidence="1 2">
    <name type="scientific">Thomasclavelia ramosa</name>
    <dbReference type="NCBI Taxonomy" id="1547"/>
    <lineage>
        <taxon>Bacteria</taxon>
        <taxon>Bacillati</taxon>
        <taxon>Bacillota</taxon>
        <taxon>Erysipelotrichia</taxon>
        <taxon>Erysipelotrichales</taxon>
        <taxon>Coprobacillaceae</taxon>
        <taxon>Thomasclavelia</taxon>
    </lineage>
</organism>